<reference evidence="2" key="2">
    <citation type="journal article" date="2018" name="BMC Genomics">
        <title>A manually annotated Actinidia chinensis var. chinensis (kiwifruit) genome highlights the challenges associated with draft genomes and gene prediction in plants.</title>
        <authorList>
            <person name="Pilkington S.M."/>
            <person name="Crowhurst R."/>
            <person name="Hilario E."/>
            <person name="Nardozza S."/>
            <person name="Fraser L."/>
            <person name="Peng Y."/>
            <person name="Gunaseelan K."/>
            <person name="Simpson R."/>
            <person name="Tahir J."/>
            <person name="Deroles S.C."/>
            <person name="Templeton K."/>
            <person name="Luo Z."/>
            <person name="Davy M."/>
            <person name="Cheng C."/>
            <person name="McNeilage M."/>
            <person name="Scaglione D."/>
            <person name="Liu Y."/>
            <person name="Zhang Q."/>
            <person name="Datson P."/>
            <person name="De Silva N."/>
            <person name="Gardiner S.E."/>
            <person name="Bassett H."/>
            <person name="Chagne D."/>
            <person name="McCallum J."/>
            <person name="Dzierzon H."/>
            <person name="Deng C."/>
            <person name="Wang Y.Y."/>
            <person name="Barron L."/>
            <person name="Manako K."/>
            <person name="Bowen J."/>
            <person name="Foster T.M."/>
            <person name="Erridge Z.A."/>
            <person name="Tiffin H."/>
            <person name="Waite C.N."/>
            <person name="Davies K.M."/>
            <person name="Grierson E.P."/>
            <person name="Laing W.A."/>
            <person name="Kirk R."/>
            <person name="Chen X."/>
            <person name="Wood M."/>
            <person name="Montefiori M."/>
            <person name="Brummell D.A."/>
            <person name="Schwinn K.E."/>
            <person name="Catanach A."/>
            <person name="Fullerton C."/>
            <person name="Li D."/>
            <person name="Meiyalaghan S."/>
            <person name="Nieuwenhuizen N."/>
            <person name="Read N."/>
            <person name="Prakash R."/>
            <person name="Hunter D."/>
            <person name="Zhang H."/>
            <person name="McKenzie M."/>
            <person name="Knabel M."/>
            <person name="Harris A."/>
            <person name="Allan A.C."/>
            <person name="Gleave A."/>
            <person name="Chen A."/>
            <person name="Janssen B.J."/>
            <person name="Plunkett B."/>
            <person name="Ampomah-Dwamena C."/>
            <person name="Voogd C."/>
            <person name="Leif D."/>
            <person name="Lafferty D."/>
            <person name="Souleyre E.J.F."/>
            <person name="Varkonyi-Gasic E."/>
            <person name="Gambi F."/>
            <person name="Hanley J."/>
            <person name="Yao J.L."/>
            <person name="Cheung J."/>
            <person name="David K.M."/>
            <person name="Warren B."/>
            <person name="Marsh K."/>
            <person name="Snowden K.C."/>
            <person name="Lin-Wang K."/>
            <person name="Brian L."/>
            <person name="Martinez-Sanchez M."/>
            <person name="Wang M."/>
            <person name="Ileperuma N."/>
            <person name="Macnee N."/>
            <person name="Campin R."/>
            <person name="McAtee P."/>
            <person name="Drummond R.S.M."/>
            <person name="Espley R.V."/>
            <person name="Ireland H.S."/>
            <person name="Wu R."/>
            <person name="Atkinson R.G."/>
            <person name="Karunairetnam S."/>
            <person name="Bulley S."/>
            <person name="Chunkath S."/>
            <person name="Hanley Z."/>
            <person name="Storey R."/>
            <person name="Thrimawithana A.H."/>
            <person name="Thomson S."/>
            <person name="David C."/>
            <person name="Testolin R."/>
            <person name="Huang H."/>
            <person name="Hellens R.P."/>
            <person name="Schaffer R.J."/>
        </authorList>
    </citation>
    <scope>NUCLEOTIDE SEQUENCE [LARGE SCALE GENOMIC DNA]</scope>
    <source>
        <strain evidence="2">cv. Red5</strain>
    </source>
</reference>
<proteinExistence type="predicted"/>
<dbReference type="InterPro" id="IPR040296">
    <property type="entry name" value="PSBT"/>
</dbReference>
<sequence>MASVTSMTASFIGGATLGHRSPAATSHRRLVIVNSAKTTTVGENVKITHKRKDESNSGRRDLVFAAAAAAVCSIAGVAVADEPKRGSIEAKKIYAPVCVTMPTARICHK</sequence>
<dbReference type="PANTHER" id="PTHR34940">
    <property type="entry name" value="PHOTOSYSTEM II 5 KDA PROTEIN, CHLOROPLASTIC"/>
    <property type="match status" value="1"/>
</dbReference>
<gene>
    <name evidence="1" type="ORF">CEY00_Acc16225</name>
</gene>
<evidence type="ECO:0000313" key="1">
    <source>
        <dbReference type="EMBL" id="PSS12014.1"/>
    </source>
</evidence>
<dbReference type="EMBL" id="NKQK01000014">
    <property type="protein sequence ID" value="PSS12014.1"/>
    <property type="molecule type" value="Genomic_DNA"/>
</dbReference>
<dbReference type="InParanoid" id="A0A2R6QQ49"/>
<comment type="caution">
    <text evidence="1">The sequence shown here is derived from an EMBL/GenBank/DDBJ whole genome shotgun (WGS) entry which is preliminary data.</text>
</comment>
<dbReference type="Proteomes" id="UP000241394">
    <property type="component" value="Chromosome LG14"/>
</dbReference>
<dbReference type="Gramene" id="PSS12014">
    <property type="protein sequence ID" value="PSS12014"/>
    <property type="gene ID" value="CEY00_Acc16225"/>
</dbReference>
<accession>A0A2R6QQ49</accession>
<dbReference type="FunCoup" id="A0A2R6QQ49">
    <property type="interactions" value="2158"/>
</dbReference>
<evidence type="ECO:0000313" key="2">
    <source>
        <dbReference type="Proteomes" id="UP000241394"/>
    </source>
</evidence>
<dbReference type="STRING" id="1590841.A0A2R6QQ49"/>
<dbReference type="OrthoDB" id="686716at2759"/>
<reference evidence="1 2" key="1">
    <citation type="submission" date="2017-07" db="EMBL/GenBank/DDBJ databases">
        <title>An improved, manually edited Actinidia chinensis var. chinensis (kiwifruit) genome highlights the challenges associated with draft genomes and gene prediction in plants.</title>
        <authorList>
            <person name="Pilkington S."/>
            <person name="Crowhurst R."/>
            <person name="Hilario E."/>
            <person name="Nardozza S."/>
            <person name="Fraser L."/>
            <person name="Peng Y."/>
            <person name="Gunaseelan K."/>
            <person name="Simpson R."/>
            <person name="Tahir J."/>
            <person name="Deroles S."/>
            <person name="Templeton K."/>
            <person name="Luo Z."/>
            <person name="Davy M."/>
            <person name="Cheng C."/>
            <person name="Mcneilage M."/>
            <person name="Scaglione D."/>
            <person name="Liu Y."/>
            <person name="Zhang Q."/>
            <person name="Datson P."/>
            <person name="De Silva N."/>
            <person name="Gardiner S."/>
            <person name="Bassett H."/>
            <person name="Chagne D."/>
            <person name="Mccallum J."/>
            <person name="Dzierzon H."/>
            <person name="Deng C."/>
            <person name="Wang Y.-Y."/>
            <person name="Barron N."/>
            <person name="Manako K."/>
            <person name="Bowen J."/>
            <person name="Foster T."/>
            <person name="Erridge Z."/>
            <person name="Tiffin H."/>
            <person name="Waite C."/>
            <person name="Davies K."/>
            <person name="Grierson E."/>
            <person name="Laing W."/>
            <person name="Kirk R."/>
            <person name="Chen X."/>
            <person name="Wood M."/>
            <person name="Montefiori M."/>
            <person name="Brummell D."/>
            <person name="Schwinn K."/>
            <person name="Catanach A."/>
            <person name="Fullerton C."/>
            <person name="Li D."/>
            <person name="Meiyalaghan S."/>
            <person name="Nieuwenhuizen N."/>
            <person name="Read N."/>
            <person name="Prakash R."/>
            <person name="Hunter D."/>
            <person name="Zhang H."/>
            <person name="Mckenzie M."/>
            <person name="Knabel M."/>
            <person name="Harris A."/>
            <person name="Allan A."/>
            <person name="Chen A."/>
            <person name="Janssen B."/>
            <person name="Plunkett B."/>
            <person name="Dwamena C."/>
            <person name="Voogd C."/>
            <person name="Leif D."/>
            <person name="Lafferty D."/>
            <person name="Souleyre E."/>
            <person name="Varkonyi-Gasic E."/>
            <person name="Gambi F."/>
            <person name="Hanley J."/>
            <person name="Yao J.-L."/>
            <person name="Cheung J."/>
            <person name="David K."/>
            <person name="Warren B."/>
            <person name="Marsh K."/>
            <person name="Snowden K."/>
            <person name="Lin-Wang K."/>
            <person name="Brian L."/>
            <person name="Martinez-Sanchez M."/>
            <person name="Wang M."/>
            <person name="Ileperuma N."/>
            <person name="Macnee N."/>
            <person name="Campin R."/>
            <person name="Mcatee P."/>
            <person name="Drummond R."/>
            <person name="Espley R."/>
            <person name="Ireland H."/>
            <person name="Wu R."/>
            <person name="Atkinson R."/>
            <person name="Karunairetnam S."/>
            <person name="Bulley S."/>
            <person name="Chunkath S."/>
            <person name="Hanley Z."/>
            <person name="Storey R."/>
            <person name="Thrimawithana A."/>
            <person name="Thomson S."/>
            <person name="David C."/>
            <person name="Testolin R."/>
        </authorList>
    </citation>
    <scope>NUCLEOTIDE SEQUENCE [LARGE SCALE GENOMIC DNA]</scope>
    <source>
        <strain evidence="2">cv. Red5</strain>
        <tissue evidence="1">Young leaf</tissue>
    </source>
</reference>
<organism evidence="1 2">
    <name type="scientific">Actinidia chinensis var. chinensis</name>
    <name type="common">Chinese soft-hair kiwi</name>
    <dbReference type="NCBI Taxonomy" id="1590841"/>
    <lineage>
        <taxon>Eukaryota</taxon>
        <taxon>Viridiplantae</taxon>
        <taxon>Streptophyta</taxon>
        <taxon>Embryophyta</taxon>
        <taxon>Tracheophyta</taxon>
        <taxon>Spermatophyta</taxon>
        <taxon>Magnoliopsida</taxon>
        <taxon>eudicotyledons</taxon>
        <taxon>Gunneridae</taxon>
        <taxon>Pentapetalae</taxon>
        <taxon>asterids</taxon>
        <taxon>Ericales</taxon>
        <taxon>Actinidiaceae</taxon>
        <taxon>Actinidia</taxon>
    </lineage>
</organism>
<dbReference type="OMA" id="MAGPKNG"/>
<dbReference type="AlphaFoldDB" id="A0A2R6QQ49"/>
<keyword evidence="2" id="KW-1185">Reference proteome</keyword>
<protein>
    <submittedName>
        <fullName evidence="1">Photosystem II protein</fullName>
    </submittedName>
</protein>
<name>A0A2R6QQ49_ACTCC</name>
<dbReference type="PANTHER" id="PTHR34940:SF1">
    <property type="entry name" value="PHOTOSYSTEM II 5 KDA PROTEIN, CHLOROPLASTIC"/>
    <property type="match status" value="1"/>
</dbReference>